<dbReference type="PANTHER" id="PTHR46042:SF1">
    <property type="entry name" value="DIPHTHINE METHYLTRANSFERASE"/>
    <property type="match status" value="1"/>
</dbReference>
<feature type="compositionally biased region" description="Polar residues" evidence="8">
    <location>
        <begin position="111"/>
        <end position="120"/>
    </location>
</feature>
<feature type="region of interest" description="Disordered" evidence="8">
    <location>
        <begin position="1"/>
        <end position="38"/>
    </location>
</feature>
<organism evidence="9 10">
    <name type="scientific">Pseudozyma antarctica</name>
    <name type="common">Yeast</name>
    <name type="synonym">Candida antarctica</name>
    <dbReference type="NCBI Taxonomy" id="84753"/>
    <lineage>
        <taxon>Eukaryota</taxon>
        <taxon>Fungi</taxon>
        <taxon>Dikarya</taxon>
        <taxon>Basidiomycota</taxon>
        <taxon>Ustilaginomycotina</taxon>
        <taxon>Ustilaginomycetes</taxon>
        <taxon>Ustilaginales</taxon>
        <taxon>Ustilaginaceae</taxon>
        <taxon>Moesziomyces</taxon>
    </lineage>
</organism>
<dbReference type="SUPFAM" id="SSF50978">
    <property type="entry name" value="WD40 repeat-like"/>
    <property type="match status" value="1"/>
</dbReference>
<dbReference type="Gene3D" id="2.130.10.10">
    <property type="entry name" value="YVTN repeat-like/Quinoprotein amine dehydrogenase"/>
    <property type="match status" value="1"/>
</dbReference>
<feature type="region of interest" description="Disordered" evidence="8">
    <location>
        <begin position="286"/>
        <end position="305"/>
    </location>
</feature>
<dbReference type="InterPro" id="IPR036322">
    <property type="entry name" value="WD40_repeat_dom_sf"/>
</dbReference>
<gene>
    <name evidence="9" type="ORF">PSANT_01852</name>
</gene>
<sequence>MPKKNGGSSLFLQSGPRSSDTPSSSASSPGLSASKTASMSGTVAASLFTASTDLCADSVESVPGCRGLFALATYQVDKHEQEQAQAGSSSSTARQADSTNAHEDDDEEDQAQASTSTSPAYTRRGTCSLYSACSDPETRGQVRCNKFDMIETPAILDMKWSLTRSGLSNDPYGDPRRMLGIADAKGQVTLHRLSHLTTGASSSEVRFQSFGELRFNDRSALCLSLDFSDRRGGFAGGYNMDELASDTSLIVSQSDGSLAYLPSLELALSSVDSVDGLSDTLQQASLEQTSEDAGSEAGSDDWDRTSEDERMAALEAAHLALNSAFASKPRGLTTWQAHDFEAWIAGFDCFTPTTVWSGGDDLSLKGWDLRSDGPTLSKAASPTFTCTKPFDGGVTSLQSHHLRQHLWAVGSYDSRVRLFDARMPARPLSETNVGGGVWRIKWHPTQPDKLLVACMHDGFKVLSLADLTQDDPQPAELRGKEFEIVTRFDEHKSLAYGCDWDRAAETEPGEGHKVYSCSFYDATMHIWDGLTG</sequence>
<dbReference type="RefSeq" id="XP_014658225.1">
    <property type="nucleotide sequence ID" value="XM_014802739.1"/>
</dbReference>
<proteinExistence type="inferred from homology"/>
<evidence type="ECO:0000256" key="5">
    <source>
        <dbReference type="ARBA" id="ARBA00038092"/>
    </source>
</evidence>
<name>A0A5C3FKM1_PSEA2</name>
<comment type="catalytic activity">
    <reaction evidence="7">
        <text>diphthine methyl ester-[translation elongation factor 2] + H2O = diphthine-[translation elongation factor 2] + methanol + H(+)</text>
        <dbReference type="Rhea" id="RHEA:42656"/>
        <dbReference type="Rhea" id="RHEA-COMP:10172"/>
        <dbReference type="Rhea" id="RHEA-COMP:10173"/>
        <dbReference type="ChEBI" id="CHEBI:15377"/>
        <dbReference type="ChEBI" id="CHEBI:15378"/>
        <dbReference type="ChEBI" id="CHEBI:17790"/>
        <dbReference type="ChEBI" id="CHEBI:79005"/>
        <dbReference type="ChEBI" id="CHEBI:82696"/>
        <dbReference type="EC" id="3.1.1.97"/>
    </reaction>
</comment>
<feature type="compositionally biased region" description="Polar residues" evidence="8">
    <location>
        <begin position="1"/>
        <end position="12"/>
    </location>
</feature>
<dbReference type="InterPro" id="IPR001680">
    <property type="entry name" value="WD40_rpt"/>
</dbReference>
<keyword evidence="10" id="KW-1185">Reference proteome</keyword>
<keyword evidence="2" id="KW-0853">WD repeat</keyword>
<dbReference type="OrthoDB" id="1930760at2759"/>
<feature type="compositionally biased region" description="Low complexity" evidence="8">
    <location>
        <begin position="14"/>
        <end position="34"/>
    </location>
</feature>
<evidence type="ECO:0000313" key="10">
    <source>
        <dbReference type="Proteomes" id="UP000325008"/>
    </source>
</evidence>
<feature type="compositionally biased region" description="Low complexity" evidence="8">
    <location>
        <begin position="83"/>
        <end position="96"/>
    </location>
</feature>
<dbReference type="GO" id="GO:0017183">
    <property type="term" value="P:protein histidyl modification to diphthamide"/>
    <property type="evidence" value="ECO:0007669"/>
    <property type="project" value="TreeGrafter"/>
</dbReference>
<evidence type="ECO:0000256" key="6">
    <source>
        <dbReference type="ARBA" id="ARBA00039131"/>
    </source>
</evidence>
<dbReference type="EMBL" id="OOIQ01000003">
    <property type="protein sequence ID" value="SPO44167.1"/>
    <property type="molecule type" value="Genomic_DNA"/>
</dbReference>
<evidence type="ECO:0000256" key="2">
    <source>
        <dbReference type="ARBA" id="ARBA00022574"/>
    </source>
</evidence>
<dbReference type="EC" id="3.1.1.97" evidence="6"/>
<evidence type="ECO:0000256" key="1">
    <source>
        <dbReference type="ARBA" id="ARBA00005156"/>
    </source>
</evidence>
<dbReference type="AlphaFoldDB" id="A0A5C3FKM1"/>
<dbReference type="SMART" id="SM00320">
    <property type="entry name" value="WD40"/>
    <property type="match status" value="4"/>
</dbReference>
<keyword evidence="4" id="KW-0378">Hydrolase</keyword>
<keyword evidence="3" id="KW-0677">Repeat</keyword>
<dbReference type="InterPro" id="IPR052415">
    <property type="entry name" value="Diphthine_MTase"/>
</dbReference>
<accession>A0A5C3FKM1</accession>
<evidence type="ECO:0000256" key="8">
    <source>
        <dbReference type="SAM" id="MobiDB-lite"/>
    </source>
</evidence>
<comment type="pathway">
    <text evidence="1">Protein modification; peptidyl-diphthamide biosynthesis.</text>
</comment>
<protein>
    <recommendedName>
        <fullName evidence="6">methylated diphthine methylhydrolase</fullName>
        <ecNumber evidence="6">3.1.1.97</ecNumber>
    </recommendedName>
</protein>
<dbReference type="PANTHER" id="PTHR46042">
    <property type="entry name" value="DIPHTHINE METHYLTRANSFERASE"/>
    <property type="match status" value="1"/>
</dbReference>
<evidence type="ECO:0000256" key="7">
    <source>
        <dbReference type="ARBA" id="ARBA00047551"/>
    </source>
</evidence>
<evidence type="ECO:0000256" key="4">
    <source>
        <dbReference type="ARBA" id="ARBA00022801"/>
    </source>
</evidence>
<dbReference type="GO" id="GO:0061685">
    <property type="term" value="F:diphthine methylesterase activity"/>
    <property type="evidence" value="ECO:0007669"/>
    <property type="project" value="UniProtKB-EC"/>
</dbReference>
<comment type="caution">
    <text evidence="9">The sequence shown here is derived from an EMBL/GenBank/DDBJ whole genome shotgun (WGS) entry which is preliminary data.</text>
</comment>
<reference evidence="9" key="1">
    <citation type="submission" date="2018-03" db="EMBL/GenBank/DDBJ databases">
        <authorList>
            <person name="Guldener U."/>
        </authorList>
    </citation>
    <scope>NUCLEOTIDE SEQUENCE [LARGE SCALE GENOMIC DNA]</scope>
    <source>
        <strain evidence="9">ATCC34888</strain>
    </source>
</reference>
<feature type="region of interest" description="Disordered" evidence="8">
    <location>
        <begin position="80"/>
        <end position="121"/>
    </location>
</feature>
<evidence type="ECO:0000313" key="9">
    <source>
        <dbReference type="EMBL" id="SPO44167.1"/>
    </source>
</evidence>
<feature type="compositionally biased region" description="Acidic residues" evidence="8">
    <location>
        <begin position="289"/>
        <end position="300"/>
    </location>
</feature>
<dbReference type="GO" id="GO:0005737">
    <property type="term" value="C:cytoplasm"/>
    <property type="evidence" value="ECO:0007669"/>
    <property type="project" value="TreeGrafter"/>
</dbReference>
<evidence type="ECO:0000256" key="3">
    <source>
        <dbReference type="ARBA" id="ARBA00022737"/>
    </source>
</evidence>
<dbReference type="Proteomes" id="UP000325008">
    <property type="component" value="Unassembled WGS sequence"/>
</dbReference>
<comment type="similarity">
    <text evidence="5">Belongs to the DPH7 family.</text>
</comment>
<dbReference type="InterPro" id="IPR015943">
    <property type="entry name" value="WD40/YVTN_repeat-like_dom_sf"/>
</dbReference>